<comment type="caution">
    <text evidence="1">The sequence shown here is derived from an EMBL/GenBank/DDBJ whole genome shotgun (WGS) entry which is preliminary data.</text>
</comment>
<name>A0ABR2R383_9ROSI</name>
<gene>
    <name evidence="1" type="ORF">V6N11_074336</name>
</gene>
<protein>
    <submittedName>
        <fullName evidence="1">Uncharacterized protein</fullName>
    </submittedName>
</protein>
<evidence type="ECO:0000313" key="2">
    <source>
        <dbReference type="Proteomes" id="UP001396334"/>
    </source>
</evidence>
<accession>A0ABR2R383</accession>
<reference evidence="1 2" key="1">
    <citation type="journal article" date="2024" name="G3 (Bethesda)">
        <title>Genome assembly of Hibiscus sabdariffa L. provides insights into metabolisms of medicinal natural products.</title>
        <authorList>
            <person name="Kim T."/>
        </authorList>
    </citation>
    <scope>NUCLEOTIDE SEQUENCE [LARGE SCALE GENOMIC DNA]</scope>
    <source>
        <strain evidence="1">TK-2024</strain>
        <tissue evidence="1">Old leaves</tissue>
    </source>
</reference>
<proteinExistence type="predicted"/>
<organism evidence="1 2">
    <name type="scientific">Hibiscus sabdariffa</name>
    <name type="common">roselle</name>
    <dbReference type="NCBI Taxonomy" id="183260"/>
    <lineage>
        <taxon>Eukaryota</taxon>
        <taxon>Viridiplantae</taxon>
        <taxon>Streptophyta</taxon>
        <taxon>Embryophyta</taxon>
        <taxon>Tracheophyta</taxon>
        <taxon>Spermatophyta</taxon>
        <taxon>Magnoliopsida</taxon>
        <taxon>eudicotyledons</taxon>
        <taxon>Gunneridae</taxon>
        <taxon>Pentapetalae</taxon>
        <taxon>rosids</taxon>
        <taxon>malvids</taxon>
        <taxon>Malvales</taxon>
        <taxon>Malvaceae</taxon>
        <taxon>Malvoideae</taxon>
        <taxon>Hibiscus</taxon>
    </lineage>
</organism>
<keyword evidence="2" id="KW-1185">Reference proteome</keyword>
<dbReference type="EMBL" id="JBBPBN010000026">
    <property type="protein sequence ID" value="KAK9007411.1"/>
    <property type="molecule type" value="Genomic_DNA"/>
</dbReference>
<sequence length="74" mass="8440">MSAIVGVWMDEIEKLKAQAQARGALLWRAKKEQRSAKERRLYLVDAEDTEKGNVNKVPLALCGVKVKEQTSRLW</sequence>
<dbReference type="Proteomes" id="UP001396334">
    <property type="component" value="Unassembled WGS sequence"/>
</dbReference>
<evidence type="ECO:0000313" key="1">
    <source>
        <dbReference type="EMBL" id="KAK9007411.1"/>
    </source>
</evidence>